<reference evidence="5 6" key="1">
    <citation type="journal article" date="2019" name="Int. J. Syst. Evol. Microbiol.">
        <title>The Global Catalogue of Microorganisms (GCM) 10K type strain sequencing project: providing services to taxonomists for standard genome sequencing and annotation.</title>
        <authorList>
            <consortium name="The Broad Institute Genomics Platform"/>
            <consortium name="The Broad Institute Genome Sequencing Center for Infectious Disease"/>
            <person name="Wu L."/>
            <person name="Ma J."/>
        </authorList>
    </citation>
    <scope>NUCLEOTIDE SEQUENCE [LARGE SCALE GENOMIC DNA]</scope>
    <source>
        <strain evidence="5 6">JCM 14718</strain>
    </source>
</reference>
<keyword evidence="6" id="KW-1185">Reference proteome</keyword>
<evidence type="ECO:0000313" key="5">
    <source>
        <dbReference type="EMBL" id="GAA1682762.1"/>
    </source>
</evidence>
<proteinExistence type="predicted"/>
<dbReference type="Pfam" id="PF00005">
    <property type="entry name" value="ABC_tran"/>
    <property type="match status" value="1"/>
</dbReference>
<protein>
    <submittedName>
        <fullName evidence="5">ABC transporter ATP-binding protein</fullName>
    </submittedName>
</protein>
<evidence type="ECO:0000256" key="3">
    <source>
        <dbReference type="ARBA" id="ARBA00022840"/>
    </source>
</evidence>
<organism evidence="5 6">
    <name type="scientific">Fodinicola feengrottensis</name>
    <dbReference type="NCBI Taxonomy" id="435914"/>
    <lineage>
        <taxon>Bacteria</taxon>
        <taxon>Bacillati</taxon>
        <taxon>Actinomycetota</taxon>
        <taxon>Actinomycetes</taxon>
        <taxon>Mycobacteriales</taxon>
        <taxon>Fodinicola</taxon>
    </lineage>
</organism>
<name>A0ABN2H6G9_9ACTN</name>
<evidence type="ECO:0000256" key="2">
    <source>
        <dbReference type="ARBA" id="ARBA00022741"/>
    </source>
</evidence>
<dbReference type="SMART" id="SM00382">
    <property type="entry name" value="AAA"/>
    <property type="match status" value="1"/>
</dbReference>
<dbReference type="InterPro" id="IPR017871">
    <property type="entry name" value="ABC_transporter-like_CS"/>
</dbReference>
<evidence type="ECO:0000313" key="6">
    <source>
        <dbReference type="Proteomes" id="UP001500618"/>
    </source>
</evidence>
<sequence length="291" mass="30361">MADVPASAVAPASVVAAGASAPAAPAGVVRAAPVATDPYQAGYQPVDLQATYEYPEMTAPPAPVLQAIQLTRDYQVGDEIVRAVREIDLAVHRGESVAVMGASGSGKSTLLHLLGLLDRPTGGRLLVDGVDTVSLTDDQLAGLRNRAIGFVFQSFNLVAGESALENVAAPLVYARVRRAERLERATAALLEVGLADRLKHDPSRLSGGQRQRVAIARALVTRPQLLLADEPTGNLDTTAGASILQLLAQLHADGMTLVMITHDPGVAAMASRVLQLTDGQFTDPALAAGWM</sequence>
<keyword evidence="3 5" id="KW-0067">ATP-binding</keyword>
<comment type="caution">
    <text evidence="5">The sequence shown here is derived from an EMBL/GenBank/DDBJ whole genome shotgun (WGS) entry which is preliminary data.</text>
</comment>
<gene>
    <name evidence="5" type="ORF">GCM10009765_34920</name>
</gene>
<dbReference type="Gene3D" id="3.40.50.300">
    <property type="entry name" value="P-loop containing nucleotide triphosphate hydrolases"/>
    <property type="match status" value="1"/>
</dbReference>
<dbReference type="PANTHER" id="PTHR24220:SF86">
    <property type="entry name" value="ABC TRANSPORTER ABCH.1"/>
    <property type="match status" value="1"/>
</dbReference>
<dbReference type="SUPFAM" id="SSF52540">
    <property type="entry name" value="P-loop containing nucleoside triphosphate hydrolases"/>
    <property type="match status" value="1"/>
</dbReference>
<evidence type="ECO:0000256" key="1">
    <source>
        <dbReference type="ARBA" id="ARBA00022448"/>
    </source>
</evidence>
<dbReference type="PROSITE" id="PS00211">
    <property type="entry name" value="ABC_TRANSPORTER_1"/>
    <property type="match status" value="1"/>
</dbReference>
<dbReference type="InterPro" id="IPR003439">
    <property type="entry name" value="ABC_transporter-like_ATP-bd"/>
</dbReference>
<keyword evidence="2" id="KW-0547">Nucleotide-binding</keyword>
<evidence type="ECO:0000259" key="4">
    <source>
        <dbReference type="PROSITE" id="PS50893"/>
    </source>
</evidence>
<dbReference type="InterPro" id="IPR003593">
    <property type="entry name" value="AAA+_ATPase"/>
</dbReference>
<dbReference type="EMBL" id="BAAANY010000010">
    <property type="protein sequence ID" value="GAA1682762.1"/>
    <property type="molecule type" value="Genomic_DNA"/>
</dbReference>
<dbReference type="InterPro" id="IPR015854">
    <property type="entry name" value="ABC_transpr_LolD-like"/>
</dbReference>
<keyword evidence="1" id="KW-0813">Transport</keyword>
<accession>A0ABN2H6G9</accession>
<dbReference type="Proteomes" id="UP001500618">
    <property type="component" value="Unassembled WGS sequence"/>
</dbReference>
<dbReference type="CDD" id="cd03255">
    <property type="entry name" value="ABC_MJ0796_LolCDE_FtsE"/>
    <property type="match status" value="1"/>
</dbReference>
<feature type="domain" description="ABC transporter" evidence="4">
    <location>
        <begin position="65"/>
        <end position="291"/>
    </location>
</feature>
<dbReference type="PROSITE" id="PS50893">
    <property type="entry name" value="ABC_TRANSPORTER_2"/>
    <property type="match status" value="1"/>
</dbReference>
<dbReference type="GO" id="GO:0005524">
    <property type="term" value="F:ATP binding"/>
    <property type="evidence" value="ECO:0007669"/>
    <property type="project" value="UniProtKB-KW"/>
</dbReference>
<dbReference type="InterPro" id="IPR027417">
    <property type="entry name" value="P-loop_NTPase"/>
</dbReference>
<dbReference type="InterPro" id="IPR017911">
    <property type="entry name" value="MacB-like_ATP-bd"/>
</dbReference>
<dbReference type="PANTHER" id="PTHR24220">
    <property type="entry name" value="IMPORT ATP-BINDING PROTEIN"/>
    <property type="match status" value="1"/>
</dbReference>